<dbReference type="AlphaFoldDB" id="A0AA89ARK9"/>
<dbReference type="Proteomes" id="UP001188597">
    <property type="component" value="Unassembled WGS sequence"/>
</dbReference>
<dbReference type="EMBL" id="JAVXUP010001613">
    <property type="protein sequence ID" value="KAK3009751.1"/>
    <property type="molecule type" value="Genomic_DNA"/>
</dbReference>
<protein>
    <submittedName>
        <fullName evidence="2">Uncharacterized protein</fullName>
    </submittedName>
</protein>
<proteinExistence type="predicted"/>
<evidence type="ECO:0000256" key="1">
    <source>
        <dbReference type="SAM" id="MobiDB-lite"/>
    </source>
</evidence>
<comment type="caution">
    <text evidence="2">The sequence shown here is derived from an EMBL/GenBank/DDBJ whole genome shotgun (WGS) entry which is preliminary data.</text>
</comment>
<sequence length="261" mass="29126">MIFETVPPGYNGQVINLLLLKRCKLLKQKYARGPANHGRDHATTPETATRSAGTPRELVAGLVRGMAMDLPAIATSTANKVESQHLPYCFLRNDPHQQLRLYQSTDFFLESLSEARLKNSWTLIISLSRTVNLLSVSLFLLIFTNGQTIRSPTSLFIPLHLHQWTDHPLTDHGPDVTSSFKKKRCKLLKQKYARGPANHGRDHATTPETATRSAGTPRELAAGLVRGMAMDLPAIATSTANEVESQHLPYCFLRNDPHQYH</sequence>
<reference evidence="2" key="1">
    <citation type="submission" date="2022-12" db="EMBL/GenBank/DDBJ databases">
        <title>Draft genome assemblies for two species of Escallonia (Escalloniales).</title>
        <authorList>
            <person name="Chanderbali A."/>
            <person name="Dervinis C."/>
            <person name="Anghel I."/>
            <person name="Soltis D."/>
            <person name="Soltis P."/>
            <person name="Zapata F."/>
        </authorList>
    </citation>
    <scope>NUCLEOTIDE SEQUENCE</scope>
    <source>
        <strain evidence="2">UCBG64.0493</strain>
        <tissue evidence="2">Leaf</tissue>
    </source>
</reference>
<feature type="region of interest" description="Disordered" evidence="1">
    <location>
        <begin position="33"/>
        <end position="54"/>
    </location>
</feature>
<evidence type="ECO:0000313" key="2">
    <source>
        <dbReference type="EMBL" id="KAK3009751.1"/>
    </source>
</evidence>
<keyword evidence="3" id="KW-1185">Reference proteome</keyword>
<organism evidence="2 3">
    <name type="scientific">Escallonia herrerae</name>
    <dbReference type="NCBI Taxonomy" id="1293975"/>
    <lineage>
        <taxon>Eukaryota</taxon>
        <taxon>Viridiplantae</taxon>
        <taxon>Streptophyta</taxon>
        <taxon>Embryophyta</taxon>
        <taxon>Tracheophyta</taxon>
        <taxon>Spermatophyta</taxon>
        <taxon>Magnoliopsida</taxon>
        <taxon>eudicotyledons</taxon>
        <taxon>Gunneridae</taxon>
        <taxon>Pentapetalae</taxon>
        <taxon>asterids</taxon>
        <taxon>campanulids</taxon>
        <taxon>Escalloniales</taxon>
        <taxon>Escalloniaceae</taxon>
        <taxon>Escallonia</taxon>
    </lineage>
</organism>
<accession>A0AA89ARK9</accession>
<name>A0AA89ARK9_9ASTE</name>
<feature type="region of interest" description="Disordered" evidence="1">
    <location>
        <begin position="192"/>
        <end position="217"/>
    </location>
</feature>
<evidence type="ECO:0000313" key="3">
    <source>
        <dbReference type="Proteomes" id="UP001188597"/>
    </source>
</evidence>
<gene>
    <name evidence="2" type="ORF">RJ639_014451</name>
</gene>